<evidence type="ECO:0000256" key="2">
    <source>
        <dbReference type="ARBA" id="ARBA00022692"/>
    </source>
</evidence>
<feature type="transmembrane region" description="Helical" evidence="5">
    <location>
        <begin position="111"/>
        <end position="130"/>
    </location>
</feature>
<feature type="transmembrane region" description="Helical" evidence="5">
    <location>
        <begin position="61"/>
        <end position="80"/>
    </location>
</feature>
<evidence type="ECO:0000256" key="3">
    <source>
        <dbReference type="ARBA" id="ARBA00022989"/>
    </source>
</evidence>
<proteinExistence type="predicted"/>
<keyword evidence="3 5" id="KW-1133">Transmembrane helix</keyword>
<gene>
    <name evidence="6" type="ORF">ACFMB1_12150</name>
</gene>
<dbReference type="RefSeq" id="WP_379882472.1">
    <property type="nucleotide sequence ID" value="NZ_JBHPON010000002.1"/>
</dbReference>
<dbReference type="Gene3D" id="1.20.120.550">
    <property type="entry name" value="Membrane associated eicosanoid/glutathione metabolism-like domain"/>
    <property type="match status" value="1"/>
</dbReference>
<dbReference type="InterPro" id="IPR001129">
    <property type="entry name" value="Membr-assoc_MAPEG"/>
</dbReference>
<protein>
    <submittedName>
        <fullName evidence="6">MAPEG family protein</fullName>
    </submittedName>
</protein>
<evidence type="ECO:0000256" key="1">
    <source>
        <dbReference type="ARBA" id="ARBA00004370"/>
    </source>
</evidence>
<accession>A0ABW1KY48</accession>
<name>A0ABW1KY48_9PROT</name>
<dbReference type="InterPro" id="IPR023352">
    <property type="entry name" value="MAPEG-like_dom_sf"/>
</dbReference>
<dbReference type="Proteomes" id="UP001596116">
    <property type="component" value="Unassembled WGS sequence"/>
</dbReference>
<comment type="subcellular location">
    <subcellularLocation>
        <location evidence="1">Membrane</location>
    </subcellularLocation>
</comment>
<organism evidence="6 7">
    <name type="scientific">Hyphococcus aureus</name>
    <dbReference type="NCBI Taxonomy" id="2666033"/>
    <lineage>
        <taxon>Bacteria</taxon>
        <taxon>Pseudomonadati</taxon>
        <taxon>Pseudomonadota</taxon>
        <taxon>Alphaproteobacteria</taxon>
        <taxon>Parvularculales</taxon>
        <taxon>Parvularculaceae</taxon>
        <taxon>Hyphococcus</taxon>
    </lineage>
</organism>
<evidence type="ECO:0000256" key="5">
    <source>
        <dbReference type="SAM" id="Phobius"/>
    </source>
</evidence>
<keyword evidence="4 5" id="KW-0472">Membrane</keyword>
<dbReference type="EMBL" id="JBHPON010000002">
    <property type="protein sequence ID" value="MFC6036300.1"/>
    <property type="molecule type" value="Genomic_DNA"/>
</dbReference>
<evidence type="ECO:0000256" key="4">
    <source>
        <dbReference type="ARBA" id="ARBA00023136"/>
    </source>
</evidence>
<dbReference type="SUPFAM" id="SSF161084">
    <property type="entry name" value="MAPEG domain-like"/>
    <property type="match status" value="1"/>
</dbReference>
<keyword evidence="7" id="KW-1185">Reference proteome</keyword>
<evidence type="ECO:0000313" key="6">
    <source>
        <dbReference type="EMBL" id="MFC6036300.1"/>
    </source>
</evidence>
<keyword evidence="2 5" id="KW-0812">Transmembrane</keyword>
<comment type="caution">
    <text evidence="6">The sequence shown here is derived from an EMBL/GenBank/DDBJ whole genome shotgun (WGS) entry which is preliminary data.</text>
</comment>
<reference evidence="6 7" key="1">
    <citation type="submission" date="2024-09" db="EMBL/GenBank/DDBJ databases">
        <authorList>
            <person name="Zhang Z.-H."/>
        </authorList>
    </citation>
    <scope>NUCLEOTIDE SEQUENCE [LARGE SCALE GENOMIC DNA]</scope>
    <source>
        <strain evidence="6 7">HHTR114</strain>
    </source>
</reference>
<evidence type="ECO:0000313" key="7">
    <source>
        <dbReference type="Proteomes" id="UP001596116"/>
    </source>
</evidence>
<feature type="transmembrane region" description="Helical" evidence="5">
    <location>
        <begin position="6"/>
        <end position="25"/>
    </location>
</feature>
<dbReference type="Pfam" id="PF01124">
    <property type="entry name" value="MAPEG"/>
    <property type="match status" value="1"/>
</dbReference>
<sequence>MTPTATTLLAYASWFILLLLCLAFVRTSLVMQGKRASNSFAPSGDDMEGFAKRLTRAHANCYENIGLVAAVLLYAIATNQTALTDGLAYVFLGARIAQSVAHLISTNRLFVFLRFAFFVVQILILIFWLLKLFHHI</sequence>